<evidence type="ECO:0000313" key="3">
    <source>
        <dbReference type="EMBL" id="THF95376.1"/>
    </source>
</evidence>
<accession>A0A4V3WJ30</accession>
<dbReference type="GO" id="GO:0003755">
    <property type="term" value="F:peptidyl-prolyl cis-trans isomerase activity"/>
    <property type="evidence" value="ECO:0007669"/>
    <property type="project" value="InterPro"/>
</dbReference>
<name>A0A4V3WJ30_CAMSN</name>
<dbReference type="SUPFAM" id="SSF50891">
    <property type="entry name" value="Cyclophilin-like"/>
    <property type="match status" value="2"/>
</dbReference>
<evidence type="ECO:0000256" key="1">
    <source>
        <dbReference type="SAM" id="Phobius"/>
    </source>
</evidence>
<organism evidence="3 4">
    <name type="scientific">Camellia sinensis var. sinensis</name>
    <name type="common">China tea</name>
    <dbReference type="NCBI Taxonomy" id="542762"/>
    <lineage>
        <taxon>Eukaryota</taxon>
        <taxon>Viridiplantae</taxon>
        <taxon>Streptophyta</taxon>
        <taxon>Embryophyta</taxon>
        <taxon>Tracheophyta</taxon>
        <taxon>Spermatophyta</taxon>
        <taxon>Magnoliopsida</taxon>
        <taxon>eudicotyledons</taxon>
        <taxon>Gunneridae</taxon>
        <taxon>Pentapetalae</taxon>
        <taxon>asterids</taxon>
        <taxon>Ericales</taxon>
        <taxon>Theaceae</taxon>
        <taxon>Camellia</taxon>
    </lineage>
</organism>
<evidence type="ECO:0000259" key="2">
    <source>
        <dbReference type="PROSITE" id="PS50072"/>
    </source>
</evidence>
<feature type="transmembrane region" description="Helical" evidence="1">
    <location>
        <begin position="21"/>
        <end position="45"/>
    </location>
</feature>
<dbReference type="EMBL" id="SDRB02013276">
    <property type="protein sequence ID" value="THF95376.1"/>
    <property type="molecule type" value="Genomic_DNA"/>
</dbReference>
<gene>
    <name evidence="3" type="ORF">TEA_027829</name>
</gene>
<comment type="caution">
    <text evidence="3">The sequence shown here is derived from an EMBL/GenBank/DDBJ whole genome shotgun (WGS) entry which is preliminary data.</text>
</comment>
<dbReference type="PANTHER" id="PTHR47269">
    <property type="entry name" value="PEPTIDYL-PROLYL CIS-TRANS ISOMERASE CYP21-4"/>
    <property type="match status" value="1"/>
</dbReference>
<dbReference type="AlphaFoldDB" id="A0A4V3WJ30"/>
<keyword evidence="1" id="KW-1133">Transmembrane helix</keyword>
<dbReference type="STRING" id="542762.A0A4V3WJ30"/>
<dbReference type="Proteomes" id="UP000306102">
    <property type="component" value="Unassembled WGS sequence"/>
</dbReference>
<keyword evidence="1" id="KW-0472">Membrane</keyword>
<dbReference type="PRINTS" id="PR00153">
    <property type="entry name" value="CSAPPISMRASE"/>
</dbReference>
<evidence type="ECO:0000313" key="4">
    <source>
        <dbReference type="Proteomes" id="UP000306102"/>
    </source>
</evidence>
<sequence>MARIKPQALLQQSKKKKGPSHIGATTVILYSLIIVVMVFFLFASYRHWIQRSIIQTEHRLSVIERDDAFADGKKSDVPGYVRGHFKGMPFHHVIKDFVIQGGNSDIPGATDDWTLKVKHNSQLETSMKHEAFMLGTTKAKHDKEGFELFIMTAPIPDLNEKLIVFGRVIKGEDVVQGMPFHHVIKNFVIQGGNSDIPGATDDWTLKVKHNSQLETSMKHEAFMLGTTKAKHDKEGFELFITTAPIPDLNEKLIVFGRVIKGEDVVQEIEEVDTDEHYRPKSPIGIINVTLKEKRHSSVGLLDKIPGAFLLIIPDELGHQLPIAVPVSD</sequence>
<dbReference type="InterPro" id="IPR029000">
    <property type="entry name" value="Cyclophilin-like_dom_sf"/>
</dbReference>
<dbReference type="PROSITE" id="PS50072">
    <property type="entry name" value="CSA_PPIASE_2"/>
    <property type="match status" value="1"/>
</dbReference>
<dbReference type="Gene3D" id="2.40.100.10">
    <property type="entry name" value="Cyclophilin-like"/>
    <property type="match status" value="2"/>
</dbReference>
<feature type="domain" description="PPIase cyclophilin-type" evidence="2">
    <location>
        <begin position="146"/>
        <end position="290"/>
    </location>
</feature>
<dbReference type="InterPro" id="IPR002130">
    <property type="entry name" value="Cyclophilin-type_PPIase_dom"/>
</dbReference>
<protein>
    <recommendedName>
        <fullName evidence="2">PPIase cyclophilin-type domain-containing protein</fullName>
    </recommendedName>
</protein>
<keyword evidence="4" id="KW-1185">Reference proteome</keyword>
<dbReference type="PANTHER" id="PTHR47269:SF1">
    <property type="entry name" value="PEPTIDYL-PROLYL CIS-TRANS ISOMERASE CYP21-4"/>
    <property type="match status" value="1"/>
</dbReference>
<keyword evidence="1" id="KW-0812">Transmembrane</keyword>
<dbReference type="Pfam" id="PF00160">
    <property type="entry name" value="Pro_isomerase"/>
    <property type="match status" value="1"/>
</dbReference>
<reference evidence="3 4" key="1">
    <citation type="journal article" date="2018" name="Proc. Natl. Acad. Sci. U.S.A.">
        <title>Draft genome sequence of Camellia sinensis var. sinensis provides insights into the evolution of the tea genome and tea quality.</title>
        <authorList>
            <person name="Wei C."/>
            <person name="Yang H."/>
            <person name="Wang S."/>
            <person name="Zhao J."/>
            <person name="Liu C."/>
            <person name="Gao L."/>
            <person name="Xia E."/>
            <person name="Lu Y."/>
            <person name="Tai Y."/>
            <person name="She G."/>
            <person name="Sun J."/>
            <person name="Cao H."/>
            <person name="Tong W."/>
            <person name="Gao Q."/>
            <person name="Li Y."/>
            <person name="Deng W."/>
            <person name="Jiang X."/>
            <person name="Wang W."/>
            <person name="Chen Q."/>
            <person name="Zhang S."/>
            <person name="Li H."/>
            <person name="Wu J."/>
            <person name="Wang P."/>
            <person name="Li P."/>
            <person name="Shi C."/>
            <person name="Zheng F."/>
            <person name="Jian J."/>
            <person name="Huang B."/>
            <person name="Shan D."/>
            <person name="Shi M."/>
            <person name="Fang C."/>
            <person name="Yue Y."/>
            <person name="Li F."/>
            <person name="Li D."/>
            <person name="Wei S."/>
            <person name="Han B."/>
            <person name="Jiang C."/>
            <person name="Yin Y."/>
            <person name="Xia T."/>
            <person name="Zhang Z."/>
            <person name="Bennetzen J.L."/>
            <person name="Zhao S."/>
            <person name="Wan X."/>
        </authorList>
    </citation>
    <scope>NUCLEOTIDE SEQUENCE [LARGE SCALE GENOMIC DNA]</scope>
    <source>
        <strain evidence="4">cv. Shuchazao</strain>
        <tissue evidence="3">Leaf</tissue>
    </source>
</reference>
<proteinExistence type="predicted"/>